<evidence type="ECO:0000256" key="1">
    <source>
        <dbReference type="ARBA" id="ARBA00022737"/>
    </source>
</evidence>
<reference evidence="3" key="1">
    <citation type="submission" date="2022-06" db="EMBL/GenBank/DDBJ databases">
        <authorList>
            <consortium name="SYNGENTA / RWTH Aachen University"/>
        </authorList>
    </citation>
    <scope>NUCLEOTIDE SEQUENCE</scope>
</reference>
<keyword evidence="1" id="KW-0677">Repeat</keyword>
<dbReference type="GO" id="GO:0006355">
    <property type="term" value="P:regulation of DNA-templated transcription"/>
    <property type="evidence" value="ECO:0007669"/>
    <property type="project" value="InterPro"/>
</dbReference>
<evidence type="ECO:0000313" key="3">
    <source>
        <dbReference type="EMBL" id="CAH7677589.1"/>
    </source>
</evidence>
<dbReference type="PANTHER" id="PTHR14027">
    <property type="entry name" value="RNA POLYMERASE-ASSOCIATED PROTEIN CTR9"/>
    <property type="match status" value="1"/>
</dbReference>
<dbReference type="Proteomes" id="UP001153365">
    <property type="component" value="Unassembled WGS sequence"/>
</dbReference>
<dbReference type="GO" id="GO:0006368">
    <property type="term" value="P:transcription elongation by RNA polymerase II"/>
    <property type="evidence" value="ECO:0007669"/>
    <property type="project" value="TreeGrafter"/>
</dbReference>
<comment type="caution">
    <text evidence="3">The sequence shown here is derived from an EMBL/GenBank/DDBJ whole genome shotgun (WGS) entry which is preliminary data.</text>
</comment>
<name>A0AAV0B3I1_PHAPC</name>
<evidence type="ECO:0000256" key="2">
    <source>
        <dbReference type="ARBA" id="ARBA00022803"/>
    </source>
</evidence>
<dbReference type="Gene3D" id="1.25.40.10">
    <property type="entry name" value="Tetratricopeptide repeat domain"/>
    <property type="match status" value="1"/>
</dbReference>
<keyword evidence="4" id="KW-1185">Reference proteome</keyword>
<dbReference type="InterPro" id="IPR031101">
    <property type="entry name" value="Ctr9"/>
</dbReference>
<dbReference type="InterPro" id="IPR011990">
    <property type="entry name" value="TPR-like_helical_dom_sf"/>
</dbReference>
<dbReference type="AlphaFoldDB" id="A0AAV0B3I1"/>
<dbReference type="GO" id="GO:0000993">
    <property type="term" value="F:RNA polymerase II complex binding"/>
    <property type="evidence" value="ECO:0007669"/>
    <property type="project" value="TreeGrafter"/>
</dbReference>
<sequence length="336" mass="37751">MQLTKEEFLQKATHYMNDAIAINSRDILALDAHANLLLAKKDYEQAFNNCEITLKESSTHIYALLGKARVFFHCKHFCPALKIYQQVLIIAPQMVPDPRIGIGSCFWFLGDKRTARRAWERSIAVVRLNPGKASYGSQLLLGLSQFHLSCNAYLSNEAKLAAYQSAISNSNTEREKAKELYKQITRLFTTQVKVNPQDPDEEGVMPLWIREVASDPDLYIEIARLSSNSNINCALKAYWQSLTVWQDLGKPIPAMLLNNIGVLEWKNGCLAEAQERIESALAATASAVVGDETEREINKRTAVCMLYNLGVICKESSEKQMPRTSTSASCFNTRVH</sequence>
<evidence type="ECO:0000313" key="4">
    <source>
        <dbReference type="Proteomes" id="UP001153365"/>
    </source>
</evidence>
<dbReference type="PANTHER" id="PTHR14027:SF2">
    <property type="entry name" value="RNA POLYMERASE-ASSOCIATED PROTEIN CTR9 HOMOLOG"/>
    <property type="match status" value="1"/>
</dbReference>
<organism evidence="3 4">
    <name type="scientific">Phakopsora pachyrhizi</name>
    <name type="common">Asian soybean rust disease fungus</name>
    <dbReference type="NCBI Taxonomy" id="170000"/>
    <lineage>
        <taxon>Eukaryota</taxon>
        <taxon>Fungi</taxon>
        <taxon>Dikarya</taxon>
        <taxon>Basidiomycota</taxon>
        <taxon>Pucciniomycotina</taxon>
        <taxon>Pucciniomycetes</taxon>
        <taxon>Pucciniales</taxon>
        <taxon>Phakopsoraceae</taxon>
        <taxon>Phakopsora</taxon>
    </lineage>
</organism>
<gene>
    <name evidence="3" type="ORF">PPACK8108_LOCUS12761</name>
</gene>
<keyword evidence="2" id="KW-0802">TPR repeat</keyword>
<protein>
    <submittedName>
        <fullName evidence="3">Uncharacterized protein</fullName>
    </submittedName>
</protein>
<dbReference type="EMBL" id="CALTRL010003110">
    <property type="protein sequence ID" value="CAH7677589.1"/>
    <property type="molecule type" value="Genomic_DNA"/>
</dbReference>
<proteinExistence type="predicted"/>
<dbReference type="SUPFAM" id="SSF48452">
    <property type="entry name" value="TPR-like"/>
    <property type="match status" value="1"/>
</dbReference>
<accession>A0AAV0B3I1</accession>
<dbReference type="GO" id="GO:0016593">
    <property type="term" value="C:Cdc73/Paf1 complex"/>
    <property type="evidence" value="ECO:0007669"/>
    <property type="project" value="TreeGrafter"/>
</dbReference>